<dbReference type="GO" id="GO:0070072">
    <property type="term" value="P:vacuolar proton-transporting V-type ATPase complex assembly"/>
    <property type="evidence" value="ECO:0007669"/>
    <property type="project" value="InterPro"/>
</dbReference>
<dbReference type="GeneID" id="8292033"/>
<dbReference type="PANTHER" id="PTHR28251">
    <property type="entry name" value="V-TYPE ATPASE ASSEMBLY FACTOR PKR1"/>
    <property type="match status" value="1"/>
</dbReference>
<dbReference type="eggNOG" id="ENOG502S6V3">
    <property type="taxonomic scope" value="Eukaryota"/>
</dbReference>
<dbReference type="AlphaFoldDB" id="C5DI22"/>
<reference evidence="3 4" key="1">
    <citation type="journal article" date="2009" name="Genome Res.">
        <title>Comparative genomics of protoploid Saccharomycetaceae.</title>
        <authorList>
            <consortium name="The Genolevures Consortium"/>
            <person name="Souciet J.-L."/>
            <person name="Dujon B."/>
            <person name="Gaillardin C."/>
            <person name="Johnston M."/>
            <person name="Baret P.V."/>
            <person name="Cliften P."/>
            <person name="Sherman D.J."/>
            <person name="Weissenbach J."/>
            <person name="Westhof E."/>
            <person name="Wincker P."/>
            <person name="Jubin C."/>
            <person name="Poulain J."/>
            <person name="Barbe V."/>
            <person name="Segurens B."/>
            <person name="Artiguenave F."/>
            <person name="Anthouard V."/>
            <person name="Vacherie B."/>
            <person name="Val M.-E."/>
            <person name="Fulton R.S."/>
            <person name="Minx P."/>
            <person name="Wilson R."/>
            <person name="Durrens P."/>
            <person name="Jean G."/>
            <person name="Marck C."/>
            <person name="Martin T."/>
            <person name="Nikolski M."/>
            <person name="Rolland T."/>
            <person name="Seret M.-L."/>
            <person name="Casaregola S."/>
            <person name="Despons L."/>
            <person name="Fairhead C."/>
            <person name="Fischer G."/>
            <person name="Lafontaine I."/>
            <person name="Leh V."/>
            <person name="Lemaire M."/>
            <person name="de Montigny J."/>
            <person name="Neuveglise C."/>
            <person name="Thierry A."/>
            <person name="Blanc-Lenfle I."/>
            <person name="Bleykasten C."/>
            <person name="Diffels J."/>
            <person name="Fritsch E."/>
            <person name="Frangeul L."/>
            <person name="Goeffon A."/>
            <person name="Jauniaux N."/>
            <person name="Kachouri-Lafond R."/>
            <person name="Payen C."/>
            <person name="Potier S."/>
            <person name="Pribylova L."/>
            <person name="Ozanne C."/>
            <person name="Richard G.-F."/>
            <person name="Sacerdot C."/>
            <person name="Straub M.-L."/>
            <person name="Talla E."/>
        </authorList>
    </citation>
    <scope>NUCLEOTIDE SEQUENCE [LARGE SCALE GENOMIC DNA]</scope>
    <source>
        <strain evidence="4">ATCC 56472 / CBS 6340 / NRRL Y-8284</strain>
    </source>
</reference>
<keyword evidence="4" id="KW-1185">Reference proteome</keyword>
<dbReference type="InParanoid" id="C5DI22"/>
<evidence type="ECO:0000256" key="1">
    <source>
        <dbReference type="SAM" id="MobiDB-lite"/>
    </source>
</evidence>
<keyword evidence="2" id="KW-0472">Membrane</keyword>
<evidence type="ECO:0000313" key="3">
    <source>
        <dbReference type="EMBL" id="CAR23433.1"/>
    </source>
</evidence>
<feature type="region of interest" description="Disordered" evidence="1">
    <location>
        <begin position="74"/>
        <end position="119"/>
    </location>
</feature>
<keyword evidence="2" id="KW-1133">Transmembrane helix</keyword>
<feature type="compositionally biased region" description="Basic and acidic residues" evidence="1">
    <location>
        <begin position="74"/>
        <end position="101"/>
    </location>
</feature>
<proteinExistence type="predicted"/>
<feature type="transmembrane region" description="Helical" evidence="2">
    <location>
        <begin position="21"/>
        <end position="40"/>
    </location>
</feature>
<dbReference type="OrthoDB" id="9626941at2759"/>
<dbReference type="OMA" id="VKLWEDI"/>
<evidence type="ECO:0000313" key="4">
    <source>
        <dbReference type="Proteomes" id="UP000002036"/>
    </source>
</evidence>
<dbReference type="InterPro" id="IPR013945">
    <property type="entry name" value="Pkr1"/>
</dbReference>
<dbReference type="GO" id="GO:0005789">
    <property type="term" value="C:endoplasmic reticulum membrane"/>
    <property type="evidence" value="ECO:0007669"/>
    <property type="project" value="TreeGrafter"/>
</dbReference>
<dbReference type="KEGG" id="lth:KLTH0E09086g"/>
<sequence length="119" mass="13607">MANFFEELWRSIFTPGASPQLIVATHVSFFLLTACLSWLIFWTKNIHFIMLLIISTLLWGTVTWFISELKSAQMKDNEELVKSQEKKTDGAKPQEESEKSQPKGQSSAVQTKKAKSRKL</sequence>
<dbReference type="Pfam" id="PF08636">
    <property type="entry name" value="Pkr1"/>
    <property type="match status" value="1"/>
</dbReference>
<keyword evidence="2" id="KW-0812">Transmembrane</keyword>
<dbReference type="HOGENOM" id="CLU_068499_1_0_1"/>
<feature type="transmembrane region" description="Helical" evidence="2">
    <location>
        <begin position="46"/>
        <end position="66"/>
    </location>
</feature>
<name>C5DI22_LACTC</name>
<protein>
    <submittedName>
        <fullName evidence="3">KLTH0E09086p</fullName>
    </submittedName>
</protein>
<dbReference type="RefSeq" id="XP_002553870.1">
    <property type="nucleotide sequence ID" value="XM_002553824.1"/>
</dbReference>
<evidence type="ECO:0000256" key="2">
    <source>
        <dbReference type="SAM" id="Phobius"/>
    </source>
</evidence>
<dbReference type="PANTHER" id="PTHR28251:SF1">
    <property type="entry name" value="V-TYPE ATPASE ASSEMBLY FACTOR PKR1"/>
    <property type="match status" value="1"/>
</dbReference>
<dbReference type="EMBL" id="CU928169">
    <property type="protein sequence ID" value="CAR23433.1"/>
    <property type="molecule type" value="Genomic_DNA"/>
</dbReference>
<organism evidence="3 4">
    <name type="scientific">Lachancea thermotolerans (strain ATCC 56472 / CBS 6340 / NRRL Y-8284)</name>
    <name type="common">Yeast</name>
    <name type="synonym">Kluyveromyces thermotolerans</name>
    <dbReference type="NCBI Taxonomy" id="559295"/>
    <lineage>
        <taxon>Eukaryota</taxon>
        <taxon>Fungi</taxon>
        <taxon>Dikarya</taxon>
        <taxon>Ascomycota</taxon>
        <taxon>Saccharomycotina</taxon>
        <taxon>Saccharomycetes</taxon>
        <taxon>Saccharomycetales</taxon>
        <taxon>Saccharomycetaceae</taxon>
        <taxon>Lachancea</taxon>
    </lineage>
</organism>
<dbReference type="FunCoup" id="C5DI22">
    <property type="interactions" value="40"/>
</dbReference>
<dbReference type="Proteomes" id="UP000002036">
    <property type="component" value="Chromosome E"/>
</dbReference>
<gene>
    <name evidence="3" type="ordered locus">KLTH0E09086g</name>
</gene>
<accession>C5DI22</accession>